<keyword evidence="3 12" id="KW-0813">Transport</keyword>
<feature type="domain" description="AAA+ ATPase" evidence="13">
    <location>
        <begin position="143"/>
        <end position="407"/>
    </location>
</feature>
<name>F5YCG2_LEAAZ</name>
<dbReference type="InterPro" id="IPR055190">
    <property type="entry name" value="ATP-synt_VA_C"/>
</dbReference>
<keyword evidence="11 12" id="KW-0066">ATP synthesis</keyword>
<dbReference type="PROSITE" id="PS00152">
    <property type="entry name" value="ATPASE_ALPHA_BETA"/>
    <property type="match status" value="1"/>
</dbReference>
<dbReference type="Pfam" id="PF00006">
    <property type="entry name" value="ATP-synt_ab"/>
    <property type="match status" value="1"/>
</dbReference>
<dbReference type="SUPFAM" id="SSF52540">
    <property type="entry name" value="P-loop containing nucleoside triphosphate hydrolases"/>
    <property type="match status" value="1"/>
</dbReference>
<sequence>MGNIGHITQIVGPVVDVRFDEGKVPSILNALEVNAGDRKPILEVLQHIGDSRVRCVAMEATEGLARGMEAQDTGEPIKVPVGEEILGRMFSVTGKAIDDRGPFTAKEYASIHRAAPGFAEQKPATEVFETGIKVIDLIAPYAKGGKIGLFGGAGVGKTVVIMELIRNIATEHSGYSVFSGVGERSREGADLWKEMNESGVINKTALVFGQMNEPPGARMRVALSGLTMAEHFRDREGQDVLLFIDNIFRFIQAGAEVSALLGRIPSAVGYQPTLANEMGSLQERIASTSKGSITSIQAVYVPADDLTDPAPATTFAHLDATTTLSRKIVELGIYPSVDPLASSSRILDPAVVGQEHYDTAHRAQQTLQRYKELQDIIAILGMDELSPEDKLMVSRARKVQRFFSQPFFVAEKFTGIQGRYVGVKDTVKGFKMILDGECDSIPEQAFYMAGSIDDVLEKAKA</sequence>
<dbReference type="HAMAP" id="MF_01347">
    <property type="entry name" value="ATP_synth_beta_bact"/>
    <property type="match status" value="1"/>
</dbReference>
<evidence type="ECO:0000256" key="12">
    <source>
        <dbReference type="HAMAP-Rule" id="MF_01347"/>
    </source>
</evidence>
<protein>
    <recommendedName>
        <fullName evidence="12">ATP synthase subunit beta</fullName>
        <ecNumber evidence="12">7.1.2.2</ecNumber>
    </recommendedName>
    <alternativeName>
        <fullName evidence="12">ATP synthase F1 sector subunit beta</fullName>
    </alternativeName>
    <alternativeName>
        <fullName evidence="12">F-ATPase subunit beta</fullName>
    </alternativeName>
</protein>
<dbReference type="InterPro" id="IPR020003">
    <property type="entry name" value="ATPase_a/bsu_AS"/>
</dbReference>
<keyword evidence="15" id="KW-1185">Reference proteome</keyword>
<dbReference type="SUPFAM" id="SSF50615">
    <property type="entry name" value="N-terminal domain of alpha and beta subunits of F1 ATP synthase"/>
    <property type="match status" value="1"/>
</dbReference>
<evidence type="ECO:0000313" key="14">
    <source>
        <dbReference type="EMBL" id="AEF82041.1"/>
    </source>
</evidence>
<keyword evidence="9 12" id="KW-0472">Membrane</keyword>
<evidence type="ECO:0000256" key="3">
    <source>
        <dbReference type="ARBA" id="ARBA00022448"/>
    </source>
</evidence>
<proteinExistence type="inferred from homology"/>
<dbReference type="Pfam" id="PF22919">
    <property type="entry name" value="ATP-synt_VA_C"/>
    <property type="match status" value="1"/>
</dbReference>
<dbReference type="Gene3D" id="1.10.1140.10">
    <property type="entry name" value="Bovine Mitochondrial F1-atpase, Atp Synthase Beta Chain, Chain D, domain 3"/>
    <property type="match status" value="1"/>
</dbReference>
<keyword evidence="14" id="KW-0378">Hydrolase</keyword>
<dbReference type="Proteomes" id="UP000009222">
    <property type="component" value="Chromosome"/>
</dbReference>
<evidence type="ECO:0000256" key="1">
    <source>
        <dbReference type="ARBA" id="ARBA00004170"/>
    </source>
</evidence>
<dbReference type="Gene3D" id="2.40.10.170">
    <property type="match status" value="1"/>
</dbReference>
<dbReference type="GO" id="GO:0016787">
    <property type="term" value="F:hydrolase activity"/>
    <property type="evidence" value="ECO:0007669"/>
    <property type="project" value="UniProtKB-KW"/>
</dbReference>
<evidence type="ECO:0000256" key="11">
    <source>
        <dbReference type="ARBA" id="ARBA00023310"/>
    </source>
</evidence>
<dbReference type="PANTHER" id="PTHR15184">
    <property type="entry name" value="ATP SYNTHASE"/>
    <property type="match status" value="1"/>
</dbReference>
<dbReference type="InterPro" id="IPR004100">
    <property type="entry name" value="ATPase_F1/V1/A1_a/bsu_N"/>
</dbReference>
<dbReference type="NCBIfam" id="TIGR01039">
    <property type="entry name" value="atpD"/>
    <property type="match status" value="1"/>
</dbReference>
<evidence type="ECO:0000256" key="9">
    <source>
        <dbReference type="ARBA" id="ARBA00023136"/>
    </source>
</evidence>
<dbReference type="HOGENOM" id="CLU_022398_0_2_12"/>
<dbReference type="InParanoid" id="F5YCG2"/>
<comment type="catalytic activity">
    <reaction evidence="12">
        <text>ATP + H2O + 4 H(+)(in) = ADP + phosphate + 5 H(+)(out)</text>
        <dbReference type="Rhea" id="RHEA:57720"/>
        <dbReference type="ChEBI" id="CHEBI:15377"/>
        <dbReference type="ChEBI" id="CHEBI:15378"/>
        <dbReference type="ChEBI" id="CHEBI:30616"/>
        <dbReference type="ChEBI" id="CHEBI:43474"/>
        <dbReference type="ChEBI" id="CHEBI:456216"/>
        <dbReference type="EC" id="7.1.2.2"/>
    </reaction>
</comment>
<keyword evidence="8 12" id="KW-0406">Ion transport</keyword>
<reference evidence="14 15" key="2">
    <citation type="journal article" date="2011" name="ISME J.">
        <title>RNA-seq reveals cooperative metabolic interactions between two termite-gut spirochete species in co-culture.</title>
        <authorList>
            <person name="Rosenthal A.Z."/>
            <person name="Matson E.G."/>
            <person name="Eldar A."/>
            <person name="Leadbetter J.R."/>
        </authorList>
    </citation>
    <scope>NUCLEOTIDE SEQUENCE [LARGE SCALE GENOMIC DNA]</scope>
    <source>
        <strain evidence="15">ATCC BAA-888 / DSM 13862 / ZAS-9</strain>
    </source>
</reference>
<dbReference type="RefSeq" id="WP_015712690.1">
    <property type="nucleotide sequence ID" value="NC_015577.1"/>
</dbReference>
<keyword evidence="12" id="KW-0997">Cell inner membrane</keyword>
<dbReference type="AlphaFoldDB" id="F5YCG2"/>
<comment type="subcellular location">
    <subcellularLocation>
        <location evidence="12">Cell inner membrane</location>
        <topology evidence="12">Peripheral membrane protein</topology>
    </subcellularLocation>
    <subcellularLocation>
        <location evidence="1">Membrane</location>
        <topology evidence="1">Peripheral membrane protein</topology>
    </subcellularLocation>
</comment>
<dbReference type="EC" id="7.1.2.2" evidence="12"/>
<dbReference type="Pfam" id="PF02874">
    <property type="entry name" value="ATP-synt_ab_N"/>
    <property type="match status" value="1"/>
</dbReference>
<dbReference type="InterPro" id="IPR050053">
    <property type="entry name" value="ATPase_alpha/beta_chains"/>
</dbReference>
<dbReference type="OrthoDB" id="9801639at2"/>
<evidence type="ECO:0000313" key="15">
    <source>
        <dbReference type="Proteomes" id="UP000009222"/>
    </source>
</evidence>
<evidence type="ECO:0000256" key="6">
    <source>
        <dbReference type="ARBA" id="ARBA00022840"/>
    </source>
</evidence>
<comment type="function">
    <text evidence="12">Produces ATP from ADP in the presence of a proton gradient across the membrane. The catalytic sites are hosted primarily by the beta subunits.</text>
</comment>
<dbReference type="CDD" id="cd01133">
    <property type="entry name" value="F1-ATPase_beta_CD"/>
    <property type="match status" value="1"/>
</dbReference>
<dbReference type="InterPro" id="IPR024034">
    <property type="entry name" value="ATPase_F1/V1_b/a_C"/>
</dbReference>
<accession>F5YCG2</accession>
<comment type="similarity">
    <text evidence="2 12">Belongs to the ATPase alpha/beta chains family.</text>
</comment>
<dbReference type="GO" id="GO:0005886">
    <property type="term" value="C:plasma membrane"/>
    <property type="evidence" value="ECO:0007669"/>
    <property type="project" value="UniProtKB-SubCell"/>
</dbReference>
<keyword evidence="4 12" id="KW-0547">Nucleotide-binding</keyword>
<dbReference type="FunFam" id="3.40.50.300:FF:000004">
    <property type="entry name" value="ATP synthase subunit beta"/>
    <property type="match status" value="1"/>
</dbReference>
<feature type="binding site" evidence="12">
    <location>
        <begin position="151"/>
        <end position="158"/>
    </location>
    <ligand>
        <name>ATP</name>
        <dbReference type="ChEBI" id="CHEBI:30616"/>
    </ligand>
</feature>
<dbReference type="FunCoup" id="F5YCG2">
    <property type="interactions" value="306"/>
</dbReference>
<dbReference type="InterPro" id="IPR000194">
    <property type="entry name" value="ATPase_F1/V1/A1_a/bsu_nucl-bd"/>
</dbReference>
<dbReference type="InterPro" id="IPR005722">
    <property type="entry name" value="ATP_synth_F1_bsu"/>
</dbReference>
<dbReference type="GO" id="GO:0045259">
    <property type="term" value="C:proton-transporting ATP synthase complex"/>
    <property type="evidence" value="ECO:0007669"/>
    <property type="project" value="UniProtKB-KW"/>
</dbReference>
<evidence type="ECO:0000256" key="2">
    <source>
        <dbReference type="ARBA" id="ARBA00008936"/>
    </source>
</evidence>
<dbReference type="EMBL" id="CP001841">
    <property type="protein sequence ID" value="AEF82041.1"/>
    <property type="molecule type" value="Genomic_DNA"/>
</dbReference>
<evidence type="ECO:0000256" key="8">
    <source>
        <dbReference type="ARBA" id="ARBA00023065"/>
    </source>
</evidence>
<dbReference type="InterPro" id="IPR027417">
    <property type="entry name" value="P-loop_NTPase"/>
</dbReference>
<evidence type="ECO:0000259" key="13">
    <source>
        <dbReference type="SMART" id="SM00382"/>
    </source>
</evidence>
<dbReference type="CDD" id="cd18110">
    <property type="entry name" value="ATP-synt_F1_beta_C"/>
    <property type="match status" value="1"/>
</dbReference>
<dbReference type="SMART" id="SM00382">
    <property type="entry name" value="AAA"/>
    <property type="match status" value="1"/>
</dbReference>
<dbReference type="STRING" id="545695.TREAZ_2848"/>
<dbReference type="InterPro" id="IPR036121">
    <property type="entry name" value="ATPase_F1/V1/A1_a/bsu_N_sf"/>
</dbReference>
<dbReference type="CDD" id="cd18115">
    <property type="entry name" value="ATP-synt_F1_beta_N"/>
    <property type="match status" value="1"/>
</dbReference>
<comment type="subunit">
    <text evidence="12">F-type ATPases have 2 components, CF(1) - the catalytic core - and CF(0) - the membrane proton channel. CF(1) has five subunits: alpha(3), beta(3), gamma(1), delta(1), epsilon(1). CF(0) has three main subunits: a(1), b(2) and c(9-12). The alpha and beta chains form an alternating ring which encloses part of the gamma chain. CF(1) is attached to CF(0) by a central stalk formed by the gamma and epsilon chains, while a peripheral stalk is formed by the delta and b chains.</text>
</comment>
<dbReference type="PANTHER" id="PTHR15184:SF71">
    <property type="entry name" value="ATP SYNTHASE SUBUNIT BETA, MITOCHONDRIAL"/>
    <property type="match status" value="1"/>
</dbReference>
<organism evidence="14 15">
    <name type="scientific">Leadbettera azotonutricia (strain ATCC BAA-888 / DSM 13862 / ZAS-9)</name>
    <name type="common">Treponema azotonutricium</name>
    <dbReference type="NCBI Taxonomy" id="545695"/>
    <lineage>
        <taxon>Bacteria</taxon>
        <taxon>Pseudomonadati</taxon>
        <taxon>Spirochaetota</taxon>
        <taxon>Spirochaetia</taxon>
        <taxon>Spirochaetales</taxon>
        <taxon>Breznakiellaceae</taxon>
        <taxon>Leadbettera</taxon>
    </lineage>
</organism>
<dbReference type="GO" id="GO:0046933">
    <property type="term" value="F:proton-transporting ATP synthase activity, rotational mechanism"/>
    <property type="evidence" value="ECO:0007669"/>
    <property type="project" value="UniProtKB-UniRule"/>
</dbReference>
<evidence type="ECO:0000256" key="4">
    <source>
        <dbReference type="ARBA" id="ARBA00022741"/>
    </source>
</evidence>
<dbReference type="GO" id="GO:0005524">
    <property type="term" value="F:ATP binding"/>
    <property type="evidence" value="ECO:0007669"/>
    <property type="project" value="UniProtKB-UniRule"/>
</dbReference>
<keyword evidence="7 12" id="KW-1278">Translocase</keyword>
<dbReference type="InterPro" id="IPR003593">
    <property type="entry name" value="AAA+_ATPase"/>
</dbReference>
<keyword evidence="12" id="KW-1003">Cell membrane</keyword>
<evidence type="ECO:0000256" key="10">
    <source>
        <dbReference type="ARBA" id="ARBA00023196"/>
    </source>
</evidence>
<keyword evidence="5 12" id="KW-0375">Hydrogen ion transport</keyword>
<keyword evidence="6 12" id="KW-0067">ATP-binding</keyword>
<evidence type="ECO:0000256" key="5">
    <source>
        <dbReference type="ARBA" id="ARBA00022781"/>
    </source>
</evidence>
<dbReference type="SUPFAM" id="SSF47917">
    <property type="entry name" value="C-terminal domain of alpha and beta subunits of F1 ATP synthase"/>
    <property type="match status" value="1"/>
</dbReference>
<dbReference type="Gene3D" id="3.40.50.300">
    <property type="entry name" value="P-loop containing nucleotide triphosphate hydrolases"/>
    <property type="match status" value="1"/>
</dbReference>
<dbReference type="KEGG" id="taz:TREAZ_2848"/>
<dbReference type="eggNOG" id="COG0055">
    <property type="taxonomic scope" value="Bacteria"/>
</dbReference>
<gene>
    <name evidence="12 14" type="primary">atpD</name>
    <name evidence="14" type="ordered locus">TREAZ_2848</name>
</gene>
<evidence type="ECO:0000256" key="7">
    <source>
        <dbReference type="ARBA" id="ARBA00022967"/>
    </source>
</evidence>
<reference evidence="15" key="1">
    <citation type="submission" date="2009-12" db="EMBL/GenBank/DDBJ databases">
        <title>Complete sequence of Treponema azotonutricium strain ZAS-9.</title>
        <authorList>
            <person name="Tetu S.G."/>
            <person name="Matson E."/>
            <person name="Ren Q."/>
            <person name="Seshadri R."/>
            <person name="Elbourne L."/>
            <person name="Hassan K.A."/>
            <person name="Durkin A."/>
            <person name="Radune D."/>
            <person name="Mohamoud Y."/>
            <person name="Shay R."/>
            <person name="Jin S."/>
            <person name="Zhang X."/>
            <person name="Lucey K."/>
            <person name="Ballor N.R."/>
            <person name="Ottesen E."/>
            <person name="Rosenthal R."/>
            <person name="Allen A."/>
            <person name="Leadbetter J.R."/>
            <person name="Paulsen I.T."/>
        </authorList>
    </citation>
    <scope>NUCLEOTIDE SEQUENCE [LARGE SCALE GENOMIC DNA]</scope>
    <source>
        <strain evidence="15">ATCC BAA-888 / DSM 13862 / ZAS-9</strain>
    </source>
</reference>
<dbReference type="FunFam" id="1.10.1140.10:FF:000001">
    <property type="entry name" value="ATP synthase subunit beta"/>
    <property type="match status" value="1"/>
</dbReference>
<keyword evidence="10 12" id="KW-0139">CF(1)</keyword>